<sequence>MKIIVTAAAACALVLLLAGCTAGNTSDVPHLGGASSNTGGAAAQPDKLHAAADCIRSHGVPSYQDPVVDSAGHVYTDSRSIQNLSSTQSQAIEQACSSLIAAAGFSPADEPPAPPALIAAGVKAALCLRANGLPDYRDPTSRTPFTPGHGFGLTANELPNNGALGKQDPALQRAFKACSKQLEAEVRASTLSSLARG</sequence>
<keyword evidence="1" id="KW-0732">Signal</keyword>
<evidence type="ECO:0008006" key="4">
    <source>
        <dbReference type="Google" id="ProtNLM"/>
    </source>
</evidence>
<accession>A0A6L9XZA0</accession>
<dbReference type="AlphaFoldDB" id="A0A6L9XZA0"/>
<proteinExistence type="predicted"/>
<protein>
    <recommendedName>
        <fullName evidence="4">Lipoprotein</fullName>
    </recommendedName>
</protein>
<feature type="chain" id="PRO_5039114886" description="Lipoprotein" evidence="1">
    <location>
        <begin position="23"/>
        <end position="197"/>
    </location>
</feature>
<dbReference type="EMBL" id="JAAGWY010000002">
    <property type="protein sequence ID" value="NEN06636.1"/>
    <property type="molecule type" value="Genomic_DNA"/>
</dbReference>
<keyword evidence="3" id="KW-1185">Reference proteome</keyword>
<dbReference type="PROSITE" id="PS51257">
    <property type="entry name" value="PROKAR_LIPOPROTEIN"/>
    <property type="match status" value="1"/>
</dbReference>
<reference evidence="2 3" key="1">
    <citation type="journal article" date="2014" name="J. Microbiol.">
        <title>Diaminobutyricibacter tongyongensis gen. nov., sp. nov. and Homoserinibacter gongjuensis gen. nov., sp. nov. belong to the family Microbacteriaceae.</title>
        <authorList>
            <person name="Kim S.J."/>
            <person name="Ahn J.H."/>
            <person name="Weon H.Y."/>
            <person name="Hamada M."/>
            <person name="Suzuki K."/>
            <person name="Kwon S.W."/>
        </authorList>
    </citation>
    <scope>NUCLEOTIDE SEQUENCE [LARGE SCALE GENOMIC DNA]</scope>
    <source>
        <strain evidence="2 3">NBRC 108724</strain>
    </source>
</reference>
<gene>
    <name evidence="2" type="ORF">G3T36_12240</name>
</gene>
<name>A0A6L9XZA0_9MICO</name>
<organism evidence="2 3">
    <name type="scientific">Leifsonia tongyongensis</name>
    <dbReference type="NCBI Taxonomy" id="1268043"/>
    <lineage>
        <taxon>Bacteria</taxon>
        <taxon>Bacillati</taxon>
        <taxon>Actinomycetota</taxon>
        <taxon>Actinomycetes</taxon>
        <taxon>Micrococcales</taxon>
        <taxon>Microbacteriaceae</taxon>
        <taxon>Leifsonia</taxon>
    </lineage>
</organism>
<evidence type="ECO:0000313" key="2">
    <source>
        <dbReference type="EMBL" id="NEN06636.1"/>
    </source>
</evidence>
<dbReference type="Proteomes" id="UP000474967">
    <property type="component" value="Unassembled WGS sequence"/>
</dbReference>
<dbReference type="RefSeq" id="WP_163290032.1">
    <property type="nucleotide sequence ID" value="NZ_JAAGWY010000002.1"/>
</dbReference>
<comment type="caution">
    <text evidence="2">The sequence shown here is derived from an EMBL/GenBank/DDBJ whole genome shotgun (WGS) entry which is preliminary data.</text>
</comment>
<feature type="signal peptide" evidence="1">
    <location>
        <begin position="1"/>
        <end position="22"/>
    </location>
</feature>
<evidence type="ECO:0000256" key="1">
    <source>
        <dbReference type="SAM" id="SignalP"/>
    </source>
</evidence>
<evidence type="ECO:0000313" key="3">
    <source>
        <dbReference type="Proteomes" id="UP000474967"/>
    </source>
</evidence>